<dbReference type="PANTHER" id="PTHR38846">
    <property type="entry name" value="C3H1-TYPE DOMAIN-CONTAINING PROTEIN"/>
    <property type="match status" value="1"/>
</dbReference>
<dbReference type="AlphaFoldDB" id="A0A8J8W3T1"/>
<reference evidence="1" key="1">
    <citation type="journal article" date="2020" name="Front. Microbiol.">
        <title>Gene regulatory networks of Penicillium echinulatum 2HH and Penicillium oxalicum 114-2 inferred by a computational biology approach.</title>
        <authorList>
            <person name="Lenz A.R."/>
            <person name="Galan-Vasquez E."/>
            <person name="Balbinot E."/>
            <person name="De Abreu F.P."/>
            <person name="De Oliveira N.S."/>
            <person name="Da Rosa L.O."/>
            <person name="De Avila E Silva S."/>
            <person name="Camassola M."/>
            <person name="Dillon A.J.P."/>
            <person name="Perez-Rueda E."/>
        </authorList>
    </citation>
    <scope>NUCLEOTIDE SEQUENCE</scope>
    <source>
        <strain evidence="1">S1M29</strain>
    </source>
</reference>
<dbReference type="Proteomes" id="UP000631181">
    <property type="component" value="Unassembled WGS sequence"/>
</dbReference>
<sequence length="126" mass="14781">MRVSTDYASRNVFFDKYPEFNYNPNTPITNEFARLAETRKWRLGTRVYRENQRLCILYEYKFLFGDRTELETLQVVCEKIGLAGDLSSITKCKMALAVYTLVADKVFPRGQAERDVVLRILVKRLN</sequence>
<name>A0A8J8W3T1_9EURO</name>
<keyword evidence="2" id="KW-1185">Reference proteome</keyword>
<proteinExistence type="predicted"/>
<protein>
    <submittedName>
        <fullName evidence="1">Uncharacterized protein</fullName>
    </submittedName>
</protein>
<evidence type="ECO:0000313" key="2">
    <source>
        <dbReference type="Proteomes" id="UP000631181"/>
    </source>
</evidence>
<evidence type="ECO:0000313" key="1">
    <source>
        <dbReference type="EMBL" id="KAF7716524.1"/>
    </source>
</evidence>
<organism evidence="1 2">
    <name type="scientific">Penicillium ucsense</name>
    <dbReference type="NCBI Taxonomy" id="2839758"/>
    <lineage>
        <taxon>Eukaryota</taxon>
        <taxon>Fungi</taxon>
        <taxon>Dikarya</taxon>
        <taxon>Ascomycota</taxon>
        <taxon>Pezizomycotina</taxon>
        <taxon>Eurotiomycetes</taxon>
        <taxon>Eurotiomycetidae</taxon>
        <taxon>Eurotiales</taxon>
        <taxon>Aspergillaceae</taxon>
        <taxon>Penicillium</taxon>
    </lineage>
</organism>
<gene>
    <name evidence="1" type="ORF">PECM_005403</name>
</gene>
<accession>A0A8J8W3T1</accession>
<comment type="caution">
    <text evidence="1">The sequence shown here is derived from an EMBL/GenBank/DDBJ whole genome shotgun (WGS) entry which is preliminary data.</text>
</comment>
<dbReference type="EMBL" id="WIWV01000039">
    <property type="protein sequence ID" value="KAF7716524.1"/>
    <property type="molecule type" value="Genomic_DNA"/>
</dbReference>
<dbReference type="PANTHER" id="PTHR38846:SF1">
    <property type="entry name" value="C3H1-TYPE DOMAIN-CONTAINING PROTEIN"/>
    <property type="match status" value="1"/>
</dbReference>
<dbReference type="OrthoDB" id="6105938at2759"/>